<dbReference type="PANTHER" id="PTHR32092:SF5">
    <property type="entry name" value="6-PHOSPHO-BETA-GLUCOSIDASE"/>
    <property type="match status" value="1"/>
</dbReference>
<evidence type="ECO:0000256" key="3">
    <source>
        <dbReference type="ARBA" id="ARBA00022801"/>
    </source>
</evidence>
<dbReference type="InterPro" id="IPR019802">
    <property type="entry name" value="GlycHydrolase_4_CS"/>
</dbReference>
<comment type="cofactor">
    <cofactor evidence="11">
        <name>NAD(+)</name>
        <dbReference type="ChEBI" id="CHEBI:57540"/>
    </cofactor>
    <text evidence="11">Binds 1 NAD(+) per subunit.</text>
</comment>
<keyword evidence="6 11" id="KW-0326">Glycosidase</keyword>
<comment type="similarity">
    <text evidence="1 11">Belongs to the glycosyl hydrolase 4 family.</text>
</comment>
<dbReference type="EMBL" id="CP051461">
    <property type="protein sequence ID" value="QJC55922.1"/>
    <property type="molecule type" value="Genomic_DNA"/>
</dbReference>
<protein>
    <submittedName>
        <fullName evidence="13">Putative 6-phospho-beta-glucosidase</fullName>
        <ecNumber evidence="13">3.2.1.86</ecNumber>
    </submittedName>
</protein>
<dbReference type="GO" id="GO:0046872">
    <property type="term" value="F:metal ion binding"/>
    <property type="evidence" value="ECO:0007669"/>
    <property type="project" value="UniProtKB-KW"/>
</dbReference>
<feature type="binding site" evidence="8">
    <location>
        <position position="161"/>
    </location>
    <ligand>
        <name>substrate</name>
    </ligand>
</feature>
<dbReference type="Pfam" id="PF11975">
    <property type="entry name" value="Glyco_hydro_4C"/>
    <property type="match status" value="1"/>
</dbReference>
<feature type="binding site" evidence="8">
    <location>
        <position position="286"/>
    </location>
    <ligand>
        <name>substrate</name>
    </ligand>
</feature>
<keyword evidence="14" id="KW-1185">Reference proteome</keyword>
<keyword evidence="3 11" id="KW-0378">Hydrolase</keyword>
<feature type="binding site" evidence="9">
    <location>
        <position position="182"/>
    </location>
    <ligand>
        <name>Mn(2+)</name>
        <dbReference type="ChEBI" id="CHEBI:29035"/>
    </ligand>
</feature>
<dbReference type="PRINTS" id="PR00732">
    <property type="entry name" value="GLHYDRLASE4"/>
</dbReference>
<dbReference type="Proteomes" id="UP000502041">
    <property type="component" value="Chromosome"/>
</dbReference>
<dbReference type="Gene3D" id="3.40.50.720">
    <property type="entry name" value="NAD(P)-binding Rossmann-like Domain"/>
    <property type="match status" value="1"/>
</dbReference>
<keyword evidence="5 9" id="KW-0464">Manganese</keyword>
<evidence type="ECO:0000256" key="2">
    <source>
        <dbReference type="ARBA" id="ARBA00022723"/>
    </source>
</evidence>
<evidence type="ECO:0000313" key="13">
    <source>
        <dbReference type="EMBL" id="QJC55922.1"/>
    </source>
</evidence>
<dbReference type="PANTHER" id="PTHR32092">
    <property type="entry name" value="6-PHOSPHO-BETA-GLUCOSIDASE-RELATED"/>
    <property type="match status" value="1"/>
</dbReference>
<gene>
    <name evidence="13" type="primary">licH</name>
    <name evidence="13" type="ORF">HC248_01206</name>
</gene>
<organism evidence="13 14">
    <name type="scientific">Polaromonas vacuolata</name>
    <dbReference type="NCBI Taxonomy" id="37448"/>
    <lineage>
        <taxon>Bacteria</taxon>
        <taxon>Pseudomonadati</taxon>
        <taxon>Pseudomonadota</taxon>
        <taxon>Betaproteobacteria</taxon>
        <taxon>Burkholderiales</taxon>
        <taxon>Comamonadaceae</taxon>
        <taxon>Polaromonas</taxon>
    </lineage>
</organism>
<keyword evidence="4 11" id="KW-0520">NAD</keyword>
<evidence type="ECO:0000256" key="5">
    <source>
        <dbReference type="ARBA" id="ARBA00023211"/>
    </source>
</evidence>
<feature type="site" description="Increases basicity of active site Tyr" evidence="10">
    <location>
        <position position="123"/>
    </location>
</feature>
<evidence type="ECO:0000256" key="7">
    <source>
        <dbReference type="PIRSR" id="PIRSR601088-1"/>
    </source>
</evidence>
<feature type="active site" description="Proton acceptor" evidence="7">
    <location>
        <position position="266"/>
    </location>
</feature>
<keyword evidence="9" id="KW-0170">Cobalt</keyword>
<dbReference type="InterPro" id="IPR015955">
    <property type="entry name" value="Lactate_DH/Glyco_Ohase_4_C"/>
</dbReference>
<proteinExistence type="inferred from homology"/>
<dbReference type="PROSITE" id="PS01324">
    <property type="entry name" value="GLYCOSYL_HYDROL_F4"/>
    <property type="match status" value="1"/>
</dbReference>
<dbReference type="SUPFAM" id="SSF56327">
    <property type="entry name" value="LDH C-terminal domain-like"/>
    <property type="match status" value="1"/>
</dbReference>
<dbReference type="GO" id="GO:0016616">
    <property type="term" value="F:oxidoreductase activity, acting on the CH-OH group of donors, NAD or NADP as acceptor"/>
    <property type="evidence" value="ECO:0007669"/>
    <property type="project" value="InterPro"/>
</dbReference>
<keyword evidence="9" id="KW-0408">Iron</keyword>
<dbReference type="GO" id="GO:0005975">
    <property type="term" value="P:carbohydrate metabolic process"/>
    <property type="evidence" value="ECO:0007669"/>
    <property type="project" value="InterPro"/>
</dbReference>
<dbReference type="Pfam" id="PF02056">
    <property type="entry name" value="Glyco_hydro_4"/>
    <property type="match status" value="1"/>
</dbReference>
<dbReference type="Gene3D" id="3.90.110.10">
    <property type="entry name" value="Lactate dehydrogenase/glycoside hydrolase, family 4, C-terminal"/>
    <property type="match status" value="1"/>
</dbReference>
<dbReference type="GO" id="GO:0008706">
    <property type="term" value="F:6-phospho-beta-glucosidase activity"/>
    <property type="evidence" value="ECO:0007669"/>
    <property type="project" value="UniProtKB-EC"/>
</dbReference>
<evidence type="ECO:0000256" key="11">
    <source>
        <dbReference type="RuleBase" id="RU361152"/>
    </source>
</evidence>
<evidence type="ECO:0000256" key="10">
    <source>
        <dbReference type="PIRSR" id="PIRSR601088-4"/>
    </source>
</evidence>
<evidence type="ECO:0000256" key="6">
    <source>
        <dbReference type="ARBA" id="ARBA00023295"/>
    </source>
</evidence>
<evidence type="ECO:0000313" key="14">
    <source>
        <dbReference type="Proteomes" id="UP000502041"/>
    </source>
</evidence>
<keyword evidence="2 9" id="KW-0479">Metal-binding</keyword>
<dbReference type="InterPro" id="IPR022616">
    <property type="entry name" value="Glyco_hydro_4_C"/>
</dbReference>
<sequence>MVTSINDKKPATPRPAVKEFVILGGASAYAPGLLQALIAQGNELGLKRVRLYDTHAENLELVGRLGQAMAKSAGASFNVETCSTLALALAGADVVLNSTRPGGFEARRIDETLPLALEIPGQETVGPGGFFFALRSVPEALRVAQTLASVAPDALLLNYTNPSNIVTQALTDRGNVRLLGLCDQSDEDLESLAHALGREGEKISFTCNGLNHATWYSDLQIDGEALPLPLTRHLATPEGMNREHQLRFELSQEMALETPGYWPNSYLPYYTAPDKFVRLAREQGPRSDTIVAKLPSYYAHFREEAAKETPNLQHHRGTAGFGDLAVMVIQALKTTAGKSLVLNVANRGTTDLFAENTVMEAYGQLSANGWQRQAAPAIPKARLALLKQLESYQHLAALAGRTGQTNDILDALEANPLVASRAKAQTLWKLAQTQYGALLPQLA</sequence>
<evidence type="ECO:0000256" key="9">
    <source>
        <dbReference type="PIRSR" id="PIRSR601088-3"/>
    </source>
</evidence>
<feature type="active site" description="Proton donor" evidence="7">
    <location>
        <position position="183"/>
    </location>
</feature>
<feature type="domain" description="Glycosyl hydrolase family 4 C-terminal" evidence="12">
    <location>
        <begin position="207"/>
        <end position="418"/>
    </location>
</feature>
<dbReference type="InterPro" id="IPR036291">
    <property type="entry name" value="NAD(P)-bd_dom_sf"/>
</dbReference>
<feature type="binding site" evidence="8">
    <location>
        <position position="107"/>
    </location>
    <ligand>
        <name>substrate</name>
    </ligand>
</feature>
<evidence type="ECO:0000256" key="4">
    <source>
        <dbReference type="ARBA" id="ARBA00023027"/>
    </source>
</evidence>
<dbReference type="InterPro" id="IPR001088">
    <property type="entry name" value="Glyco_hydro_4"/>
</dbReference>
<evidence type="ECO:0000256" key="8">
    <source>
        <dbReference type="PIRSR" id="PIRSR601088-2"/>
    </source>
</evidence>
<dbReference type="EC" id="3.2.1.86" evidence="13"/>
<evidence type="ECO:0000259" key="12">
    <source>
        <dbReference type="Pfam" id="PF11975"/>
    </source>
</evidence>
<dbReference type="SUPFAM" id="SSF51735">
    <property type="entry name" value="NAD(P)-binding Rossmann-fold domains"/>
    <property type="match status" value="1"/>
</dbReference>
<name>A0A6H2H7R3_9BURK</name>
<keyword evidence="9" id="KW-0533">Nickel</keyword>
<feature type="binding site" evidence="9">
    <location>
        <position position="212"/>
    </location>
    <ligand>
        <name>Mn(2+)</name>
        <dbReference type="ChEBI" id="CHEBI:29035"/>
    </ligand>
</feature>
<evidence type="ECO:0000256" key="1">
    <source>
        <dbReference type="ARBA" id="ARBA00010141"/>
    </source>
</evidence>
<accession>A0A6H2H7R3</accession>
<dbReference type="RefSeq" id="WP_168921710.1">
    <property type="nucleotide sequence ID" value="NZ_CP051461.1"/>
</dbReference>
<dbReference type="KEGG" id="pvac:HC248_01206"/>
<reference evidence="13 14" key="1">
    <citation type="submission" date="2020-04" db="EMBL/GenBank/DDBJ databases">
        <title>Complete genome of a Psychrophilic, Marine, Gas Vacuolate Bacterium Polaromonas vacuolata KCTC 22033T.</title>
        <authorList>
            <person name="Hwang K."/>
            <person name="Kim K.M."/>
        </authorList>
    </citation>
    <scope>NUCLEOTIDE SEQUENCE [LARGE SCALE GENOMIC DNA]</scope>
    <source>
        <strain evidence="13 14">KCTC 22033</strain>
    </source>
</reference>
<dbReference type="AlphaFoldDB" id="A0A6H2H7R3"/>